<keyword evidence="2" id="KW-0472">Membrane</keyword>
<keyword evidence="2" id="KW-0812">Transmembrane</keyword>
<dbReference type="EC" id="3.4.21.89" evidence="1"/>
<dbReference type="GO" id="GO:0009003">
    <property type="term" value="F:signal peptidase activity"/>
    <property type="evidence" value="ECO:0007669"/>
    <property type="project" value="UniProtKB-EC"/>
</dbReference>
<dbReference type="InterPro" id="IPR019533">
    <property type="entry name" value="Peptidase_S26"/>
</dbReference>
<keyword evidence="3" id="KW-0378">Hydrolase</keyword>
<dbReference type="AlphaFoldDB" id="A0ABD5IZ63"/>
<sequence>MRICVKWFVIFSVCFCLFICLFYMNGWKGNVVLTNSMAPTIPEGSLVITKPLSKAESLSEKIVLFYHPALSAYVLHRVKRQQVSEQGKEILIQTKGDANRIEDPLKVQRSDMKGVYVWHIPKLGMWLYMIKKYGGIIVGLLLLVLLCKRAILSIFLMFALLLLPLEAKAVWTEANSAQGQLTTGSGFFFYYLLNSTDTRQPTDHQQYVSTGQNATLSLDVGSLSGITNFHTTILHSFTIMNKTKSQADVSLAIENVSQPFLSLVGTNYIVSVPKRLTIQPNETASIPLQITFLPLLTISGTYQGMVTITDHINGYHFQIPLTLRVRLL</sequence>
<keyword evidence="2" id="KW-1133">Transmembrane helix</keyword>
<dbReference type="Proteomes" id="UP001339962">
    <property type="component" value="Unassembled WGS sequence"/>
</dbReference>
<feature type="transmembrane region" description="Helical" evidence="2">
    <location>
        <begin position="7"/>
        <end position="24"/>
    </location>
</feature>
<dbReference type="PANTHER" id="PTHR10806:SF6">
    <property type="entry name" value="SIGNAL PEPTIDASE COMPLEX CATALYTIC SUBUNIT SEC11"/>
    <property type="match status" value="1"/>
</dbReference>
<dbReference type="GO" id="GO:0006465">
    <property type="term" value="P:signal peptide processing"/>
    <property type="evidence" value="ECO:0007669"/>
    <property type="project" value="UniProtKB-UniRule"/>
</dbReference>
<dbReference type="NCBIfam" id="TIGR02228">
    <property type="entry name" value="sigpep_I_arch"/>
    <property type="match status" value="1"/>
</dbReference>
<proteinExistence type="predicted"/>
<dbReference type="PANTHER" id="PTHR10806">
    <property type="entry name" value="SIGNAL PEPTIDASE COMPLEX CATALYTIC SUBUNIT SEC11"/>
    <property type="match status" value="1"/>
</dbReference>
<dbReference type="GO" id="GO:0016020">
    <property type="term" value="C:membrane"/>
    <property type="evidence" value="ECO:0007669"/>
    <property type="project" value="UniProtKB-UniRule"/>
</dbReference>
<accession>A0ABD5IZ63</accession>
<dbReference type="EMBL" id="JARTLI010000047">
    <property type="protein sequence ID" value="MED5053513.1"/>
    <property type="molecule type" value="Genomic_DNA"/>
</dbReference>
<evidence type="ECO:0000256" key="1">
    <source>
        <dbReference type="NCBIfam" id="TIGR02228"/>
    </source>
</evidence>
<dbReference type="InterPro" id="IPR001733">
    <property type="entry name" value="Peptidase_S26B"/>
</dbReference>
<reference evidence="3 4" key="1">
    <citation type="submission" date="2023-03" db="EMBL/GenBank/DDBJ databases">
        <title>Bacillus Genome Sequencing.</title>
        <authorList>
            <person name="Dunlap C."/>
        </authorList>
    </citation>
    <scope>NUCLEOTIDE SEQUENCE [LARGE SCALE GENOMIC DNA]</scope>
    <source>
        <strain evidence="3 4">NRS-38</strain>
    </source>
</reference>
<comment type="caution">
    <text evidence="3">The sequence shown here is derived from an EMBL/GenBank/DDBJ whole genome shotgun (WGS) entry which is preliminary data.</text>
</comment>
<evidence type="ECO:0000313" key="3">
    <source>
        <dbReference type="EMBL" id="MED5053513.1"/>
    </source>
</evidence>
<dbReference type="RefSeq" id="WP_080861511.1">
    <property type="nucleotide sequence ID" value="NZ_JARTLI010000047.1"/>
</dbReference>
<dbReference type="GO" id="GO:0004252">
    <property type="term" value="F:serine-type endopeptidase activity"/>
    <property type="evidence" value="ECO:0007669"/>
    <property type="project" value="UniProtKB-UniRule"/>
</dbReference>
<dbReference type="CDD" id="cd06530">
    <property type="entry name" value="S26_SPase_I"/>
    <property type="match status" value="1"/>
</dbReference>
<organism evidence="3 4">
    <name type="scientific">Anoxybacteroides rupiense</name>
    <dbReference type="NCBI Taxonomy" id="311460"/>
    <lineage>
        <taxon>Bacteria</taxon>
        <taxon>Bacillati</taxon>
        <taxon>Bacillota</taxon>
        <taxon>Bacilli</taxon>
        <taxon>Bacillales</taxon>
        <taxon>Anoxybacillaceae</taxon>
        <taxon>Anoxybacteroides</taxon>
    </lineage>
</organism>
<evidence type="ECO:0000313" key="4">
    <source>
        <dbReference type="Proteomes" id="UP001339962"/>
    </source>
</evidence>
<name>A0ABD5IZ63_9BACL</name>
<evidence type="ECO:0000256" key="2">
    <source>
        <dbReference type="SAM" id="Phobius"/>
    </source>
</evidence>
<feature type="transmembrane region" description="Helical" evidence="2">
    <location>
        <begin position="133"/>
        <end position="163"/>
    </location>
</feature>
<gene>
    <name evidence="3" type="ORF">P9850_17115</name>
</gene>
<protein>
    <recommendedName>
        <fullName evidence="1">Signal peptidase I</fullName>
        <ecNumber evidence="1">3.4.21.89</ecNumber>
    </recommendedName>
</protein>